<name>A0AAE9DRE0_CAEBR</name>
<dbReference type="Proteomes" id="UP000827892">
    <property type="component" value="Chromosome I"/>
</dbReference>
<feature type="coiled-coil region" evidence="1">
    <location>
        <begin position="206"/>
        <end position="233"/>
    </location>
</feature>
<reference evidence="2 3" key="1">
    <citation type="submission" date="2022-05" db="EMBL/GenBank/DDBJ databases">
        <title>Chromosome-level reference genomes for two strains of Caenorhabditis briggsae: an improved platform for comparative genomics.</title>
        <authorList>
            <person name="Stevens L."/>
            <person name="Andersen E.C."/>
        </authorList>
    </citation>
    <scope>NUCLEOTIDE SEQUENCE [LARGE SCALE GENOMIC DNA]</scope>
    <source>
        <strain evidence="2">QX1410_ONT</strain>
        <tissue evidence="2">Whole-organism</tissue>
    </source>
</reference>
<dbReference type="EMBL" id="CP090891">
    <property type="protein sequence ID" value="ULU09255.1"/>
    <property type="molecule type" value="Genomic_DNA"/>
</dbReference>
<dbReference type="PANTHER" id="PTHR36936">
    <property type="entry name" value="PROTEIN CBG25168"/>
    <property type="match status" value="1"/>
</dbReference>
<keyword evidence="1" id="KW-0175">Coiled coil</keyword>
<sequence length="717" mass="84455">MFDGKKKRVCTIKDLIKNYGCRFPFRRGNDSLVVNDFGYGIKNENIPPEMTKYSKGQLLGQRSMKRDFELNLPDDILREVGLMDLIDYPLLNVENEEDMITVNKVLKEFHKLRQTWVLRNWNSDYAEYFEYLDRGYKGNGFKRTQPICRICKETPKHLMEHLFGSFHTLYMKNYSVSLRSFEFWCRKLQECLEKCGKIPGVDIRNYEQGTQEVDEILTNKKEQKKEKMLEENEIVLPSYSRSQVLAERSLNRKFELNLSEDILKELGRTHLIDYPLLNVDNEPEEDRITGRKVLKKFNKLRQAWVIQNWNSKYAEYFEYLDKGYKGKPICRVCKKQPKNMMKHLLLIPHAVSLSRYSVSRRSFEFWSQKLQECLEKCGKIPGVHIFSYEQIVLKDVKDQKEQKKEMLQENEIVLPSYSRSQVLAERSLNRKFELNLSEDILKELGRTPLIDYPLLNVDNERKEDRITEIATILPSYSRSQLLALRSLKTTVNLNLSEDISKKLGPMDLDVKNEPKENRIKENSKLELSINDQLTETFNDEKIEIEEIATISPSYSRSQLLALRSLKTTVNLNLSEEILKDLGPMDLIDYPLLNVDNEPEEDRITGDSILKEFDKLKQSCVIKHWNVFYALHFEFLARGYKGDGLKMTQPICRICNMTPEFALEHLFSYKHKEKLKSHSVSLRSFEFWSQKFRECIKRTFKVASVSVTVAQPLQWDKF</sequence>
<dbReference type="PANTHER" id="PTHR36936:SF2">
    <property type="entry name" value="C2H2-TYPE DOMAIN-CONTAINING PROTEIN"/>
    <property type="match status" value="1"/>
</dbReference>
<evidence type="ECO:0000313" key="2">
    <source>
        <dbReference type="EMBL" id="ULU09255.1"/>
    </source>
</evidence>
<organism evidence="2 3">
    <name type="scientific">Caenorhabditis briggsae</name>
    <dbReference type="NCBI Taxonomy" id="6238"/>
    <lineage>
        <taxon>Eukaryota</taxon>
        <taxon>Metazoa</taxon>
        <taxon>Ecdysozoa</taxon>
        <taxon>Nematoda</taxon>
        <taxon>Chromadorea</taxon>
        <taxon>Rhabditida</taxon>
        <taxon>Rhabditina</taxon>
        <taxon>Rhabditomorpha</taxon>
        <taxon>Rhabditoidea</taxon>
        <taxon>Rhabditidae</taxon>
        <taxon>Peloderinae</taxon>
        <taxon>Caenorhabditis</taxon>
    </lineage>
</organism>
<evidence type="ECO:0000313" key="3">
    <source>
        <dbReference type="Proteomes" id="UP000827892"/>
    </source>
</evidence>
<accession>A0AAE9DRE0</accession>
<dbReference type="AlphaFoldDB" id="A0AAE9DRE0"/>
<protein>
    <submittedName>
        <fullName evidence="2">Uncharacterized protein</fullName>
    </submittedName>
</protein>
<gene>
    <name evidence="2" type="ORF">L3Y34_013986</name>
</gene>
<proteinExistence type="predicted"/>
<evidence type="ECO:0000256" key="1">
    <source>
        <dbReference type="SAM" id="Coils"/>
    </source>
</evidence>